<accession>A0A5B8W8C6</accession>
<name>A0A5B8W8C6_9SPHI</name>
<dbReference type="InterPro" id="IPR009097">
    <property type="entry name" value="Cyclic_Pdiesterase"/>
</dbReference>
<organism evidence="1 2">
    <name type="scientific">Mucilaginibacter ginsenosidivorax</name>
    <dbReference type="NCBI Taxonomy" id="862126"/>
    <lineage>
        <taxon>Bacteria</taxon>
        <taxon>Pseudomonadati</taxon>
        <taxon>Bacteroidota</taxon>
        <taxon>Sphingobacteriia</taxon>
        <taxon>Sphingobacteriales</taxon>
        <taxon>Sphingobacteriaceae</taxon>
        <taxon>Mucilaginibacter</taxon>
    </lineage>
</organism>
<keyword evidence="2" id="KW-1185">Reference proteome</keyword>
<dbReference type="Pfam" id="PF13563">
    <property type="entry name" value="2_5_RNA_ligase2"/>
    <property type="match status" value="1"/>
</dbReference>
<dbReference type="Proteomes" id="UP000321362">
    <property type="component" value="Chromosome"/>
</dbReference>
<dbReference type="AlphaFoldDB" id="A0A5B8W8C6"/>
<sequence length="209" mass="24544">MRMYEDHLMLLSPPEIIRAEIARYKKASARLIGDYQSMNSPAHISIQHKERQKPFMTDRNIEFLETELRSLPPVLLHIDGFGNFPHLHGKFTIYAAIRSTPAVDDWFSQLKKKLKIKKALTPHITITRNIAEKDFNILWPHFRHKKLVEPFWINALTIVKRDTFDPYAKWEFFKAFEFKNEQGFIGTENIEAGRIEMAGQDQTSLFETI</sequence>
<dbReference type="Gene3D" id="3.90.1140.10">
    <property type="entry name" value="Cyclic phosphodiesterase"/>
    <property type="match status" value="1"/>
</dbReference>
<dbReference type="EMBL" id="CP042437">
    <property type="protein sequence ID" value="QEC80023.1"/>
    <property type="molecule type" value="Genomic_DNA"/>
</dbReference>
<dbReference type="KEGG" id="mgk:FSB76_30230"/>
<reference evidence="1 2" key="1">
    <citation type="journal article" date="2013" name="J. Microbiol.">
        <title>Mucilaginibacter ginsenosidivorax sp. nov., with ginsenoside converting activity isolated from sediment.</title>
        <authorList>
            <person name="Kim J.K."/>
            <person name="Choi T.E."/>
            <person name="Liu Q.M."/>
            <person name="Park H.Y."/>
            <person name="Yi T.H."/>
            <person name="Yoon M.H."/>
            <person name="Kim S.C."/>
            <person name="Im W.T."/>
        </authorList>
    </citation>
    <scope>NUCLEOTIDE SEQUENCE [LARGE SCALE GENOMIC DNA]</scope>
    <source>
        <strain evidence="1 2">KHI28</strain>
    </source>
</reference>
<protein>
    <submittedName>
        <fullName evidence="1">2'-5' RNA ligase family protein</fullName>
    </submittedName>
</protein>
<evidence type="ECO:0000313" key="2">
    <source>
        <dbReference type="Proteomes" id="UP000321362"/>
    </source>
</evidence>
<gene>
    <name evidence="1" type="ORF">FSB76_30230</name>
</gene>
<proteinExistence type="predicted"/>
<keyword evidence="1" id="KW-0436">Ligase</keyword>
<dbReference type="OrthoDB" id="1351981at2"/>
<dbReference type="GO" id="GO:0016874">
    <property type="term" value="F:ligase activity"/>
    <property type="evidence" value="ECO:0007669"/>
    <property type="project" value="UniProtKB-KW"/>
</dbReference>
<dbReference type="RefSeq" id="WP_147060180.1">
    <property type="nucleotide sequence ID" value="NZ_CP042437.1"/>
</dbReference>
<dbReference type="SUPFAM" id="SSF55144">
    <property type="entry name" value="LigT-like"/>
    <property type="match status" value="1"/>
</dbReference>
<evidence type="ECO:0000313" key="1">
    <source>
        <dbReference type="EMBL" id="QEC80023.1"/>
    </source>
</evidence>